<protein>
    <submittedName>
        <fullName evidence="2">Uncharacterized protein</fullName>
    </submittedName>
</protein>
<dbReference type="Proteomes" id="UP000304947">
    <property type="component" value="Unassembled WGS sequence"/>
</dbReference>
<dbReference type="EMBL" id="QZBU01001304">
    <property type="protein sequence ID" value="TIA52103.1"/>
    <property type="molecule type" value="Genomic_DNA"/>
</dbReference>
<feature type="region of interest" description="Disordered" evidence="1">
    <location>
        <begin position="151"/>
        <end position="175"/>
    </location>
</feature>
<comment type="caution">
    <text evidence="2">The sequence shown here is derived from an EMBL/GenBank/DDBJ whole genome shotgun (WGS) entry which is preliminary data.</text>
</comment>
<evidence type="ECO:0000313" key="3">
    <source>
        <dbReference type="Proteomes" id="UP000304947"/>
    </source>
</evidence>
<evidence type="ECO:0000313" key="2">
    <source>
        <dbReference type="EMBL" id="TIA52103.1"/>
    </source>
</evidence>
<dbReference type="AlphaFoldDB" id="A0A4T0CUU0"/>
<organism evidence="2 3">
    <name type="scientific">Aureobasidium pullulans</name>
    <name type="common">Black yeast</name>
    <name type="synonym">Pullularia pullulans</name>
    <dbReference type="NCBI Taxonomy" id="5580"/>
    <lineage>
        <taxon>Eukaryota</taxon>
        <taxon>Fungi</taxon>
        <taxon>Dikarya</taxon>
        <taxon>Ascomycota</taxon>
        <taxon>Pezizomycotina</taxon>
        <taxon>Dothideomycetes</taxon>
        <taxon>Dothideomycetidae</taxon>
        <taxon>Dothideales</taxon>
        <taxon>Saccotheciaceae</taxon>
        <taxon>Aureobasidium</taxon>
    </lineage>
</organism>
<evidence type="ECO:0000256" key="1">
    <source>
        <dbReference type="SAM" id="MobiDB-lite"/>
    </source>
</evidence>
<gene>
    <name evidence="2" type="ORF">D6C83_04525</name>
</gene>
<accession>A0A4T0CUU0</accession>
<reference evidence="2 3" key="1">
    <citation type="submission" date="2018-10" db="EMBL/GenBank/DDBJ databases">
        <title>Fifty Aureobasidium pullulans genomes reveal a recombining polyextremotolerant generalist.</title>
        <authorList>
            <person name="Gostincar C."/>
            <person name="Turk M."/>
            <person name="Zajc J."/>
            <person name="Gunde-Cimerman N."/>
        </authorList>
    </citation>
    <scope>NUCLEOTIDE SEQUENCE [LARGE SCALE GENOMIC DNA]</scope>
    <source>
        <strain evidence="2 3">EXF-3380</strain>
    </source>
</reference>
<proteinExistence type="predicted"/>
<name>A0A4T0CUU0_AURPU</name>
<sequence>MLVKQFTVSHAGFLLNSLTRLLTTRVSGIVYRHIVVGDFVRIMETWQLQHPVVPVSLEVFPFILDLPGSVCFVMTHRHWQSLESIVGQIIGSARWRLSYSASKIVEQGWKFRIKSGACLRWYARRCVHFFDMSGGNLMRDASQGEDFSLENQRSGDEVLGQSGGDRQLYGMTRMC</sequence>